<protein>
    <submittedName>
        <fullName evidence="1">Uncharacterized protein</fullName>
    </submittedName>
</protein>
<organism evidence="1 2">
    <name type="scientific">Coemansia aciculifera</name>
    <dbReference type="NCBI Taxonomy" id="417176"/>
    <lineage>
        <taxon>Eukaryota</taxon>
        <taxon>Fungi</taxon>
        <taxon>Fungi incertae sedis</taxon>
        <taxon>Zoopagomycota</taxon>
        <taxon>Kickxellomycotina</taxon>
        <taxon>Kickxellomycetes</taxon>
        <taxon>Kickxellales</taxon>
        <taxon>Kickxellaceae</taxon>
        <taxon>Coemansia</taxon>
    </lineage>
</organism>
<sequence>MDLLKAAISSETKKRKTLYERAAKPDDASGSSHKKYVRVADLQKAAETQHSSTTDKLTAVATTSAAEEHSTASDKGGSESVAAAATTSSSSNADDEVAGAVSAEEAVRRLRARGEPIRLFGESDGQRQRRLRMLELSEEKSDGQRNEFRHVLAQVEAGAMLDDLRRQAKMSDDSEEKRQRRYALLSNYDVTGISLSLLRSDMDQLCTLLYVYFKRLLYEWDDYLASRSEEERRSAQGKMEAATQRQSADYLKPFFRNLKERKVQADVLARITEIARNMMDREYMKANDSYLQLSIGNAPWPLGVTQVGIHARAARENINANKVAHVLNDETQRKWIQSVKRLMRFAQTKYPPDDLAKMVG</sequence>
<keyword evidence="2" id="KW-1185">Reference proteome</keyword>
<accession>A0ACC1M4N7</accession>
<evidence type="ECO:0000313" key="2">
    <source>
        <dbReference type="Proteomes" id="UP001139981"/>
    </source>
</evidence>
<name>A0ACC1M4N7_9FUNG</name>
<gene>
    <name evidence="1" type="ORF">IWW38_002026</name>
</gene>
<reference evidence="1" key="1">
    <citation type="submission" date="2022-07" db="EMBL/GenBank/DDBJ databases">
        <title>Phylogenomic reconstructions and comparative analyses of Kickxellomycotina fungi.</title>
        <authorList>
            <person name="Reynolds N.K."/>
            <person name="Stajich J.E."/>
            <person name="Barry K."/>
            <person name="Grigoriev I.V."/>
            <person name="Crous P."/>
            <person name="Smith M.E."/>
        </authorList>
    </citation>
    <scope>NUCLEOTIDE SEQUENCE</scope>
    <source>
        <strain evidence="1">CBS 190363</strain>
    </source>
</reference>
<dbReference type="EMBL" id="JANBVB010000197">
    <property type="protein sequence ID" value="KAJ2896424.1"/>
    <property type="molecule type" value="Genomic_DNA"/>
</dbReference>
<dbReference type="Proteomes" id="UP001139981">
    <property type="component" value="Unassembled WGS sequence"/>
</dbReference>
<proteinExistence type="predicted"/>
<evidence type="ECO:0000313" key="1">
    <source>
        <dbReference type="EMBL" id="KAJ2896424.1"/>
    </source>
</evidence>
<comment type="caution">
    <text evidence="1">The sequence shown here is derived from an EMBL/GenBank/DDBJ whole genome shotgun (WGS) entry which is preliminary data.</text>
</comment>